<comment type="caution">
    <text evidence="1">The sequence shown here is derived from an EMBL/GenBank/DDBJ whole genome shotgun (WGS) entry which is preliminary data.</text>
</comment>
<dbReference type="EMBL" id="JAMXFA010000043">
    <property type="protein sequence ID" value="MCT7980725.1"/>
    <property type="molecule type" value="Genomic_DNA"/>
</dbReference>
<accession>A0ABT2NDE7</accession>
<organism evidence="1 2">
    <name type="scientific">Laspinema olomoucense D3b</name>
    <dbReference type="NCBI Taxonomy" id="2953688"/>
    <lineage>
        <taxon>Bacteria</taxon>
        <taxon>Bacillati</taxon>
        <taxon>Cyanobacteriota</taxon>
        <taxon>Cyanophyceae</taxon>
        <taxon>Oscillatoriophycideae</taxon>
        <taxon>Oscillatoriales</taxon>
        <taxon>Laspinemataceae</taxon>
        <taxon>Laspinema</taxon>
        <taxon>Laspinema olomoucense</taxon>
    </lineage>
</organism>
<dbReference type="RefSeq" id="WP_261237050.1">
    <property type="nucleotide sequence ID" value="NZ_JAMXFA010000043.1"/>
</dbReference>
<dbReference type="Proteomes" id="UP001525961">
    <property type="component" value="Unassembled WGS sequence"/>
</dbReference>
<name>A0ABT2NDE7_9CYAN</name>
<gene>
    <name evidence="1" type="ORF">NG792_23645</name>
</gene>
<keyword evidence="2" id="KW-1185">Reference proteome</keyword>
<protein>
    <submittedName>
        <fullName evidence="1">Uncharacterized protein</fullName>
    </submittedName>
</protein>
<proteinExistence type="predicted"/>
<evidence type="ECO:0000313" key="1">
    <source>
        <dbReference type="EMBL" id="MCT7980725.1"/>
    </source>
</evidence>
<sequence>MRTSFLLAIEINSGFSEIYVPQAQSELKTKSMAMACSIDYCTCGSRDRDRYQLPRMA</sequence>
<reference evidence="1 2" key="1">
    <citation type="journal article" date="2022" name="Front. Microbiol.">
        <title>High genomic differentiation and limited gene flow indicate recent cryptic speciation within the genus Laspinema (cyanobacteria).</title>
        <authorList>
            <person name="Stanojkovic A."/>
            <person name="Skoupy S."/>
            <person name="Skaloud P."/>
            <person name="Dvorak P."/>
        </authorList>
    </citation>
    <scope>NUCLEOTIDE SEQUENCE [LARGE SCALE GENOMIC DNA]</scope>
    <source>
        <strain evidence="1 2">D3b</strain>
    </source>
</reference>
<evidence type="ECO:0000313" key="2">
    <source>
        <dbReference type="Proteomes" id="UP001525961"/>
    </source>
</evidence>